<dbReference type="CDD" id="cd00487">
    <property type="entry name" value="Pep_deformylase"/>
    <property type="match status" value="1"/>
</dbReference>
<dbReference type="FunFam" id="3.90.45.10:FF:000003">
    <property type="entry name" value="Peptide deformylase"/>
    <property type="match status" value="1"/>
</dbReference>
<evidence type="ECO:0000256" key="3">
    <source>
        <dbReference type="ARBA" id="ARBA00022801"/>
    </source>
</evidence>
<dbReference type="Proteomes" id="UP000556026">
    <property type="component" value="Unassembled WGS sequence"/>
</dbReference>
<name>A0A6V8MEM3_9BACT</name>
<comment type="similarity">
    <text evidence="1 5">Belongs to the polypeptide deformylase family.</text>
</comment>
<dbReference type="PRINTS" id="PR01576">
    <property type="entry name" value="PDEFORMYLASE"/>
</dbReference>
<dbReference type="AlphaFoldDB" id="A0A6V8MEM3"/>
<comment type="catalytic activity">
    <reaction evidence="5">
        <text>N-terminal N-formyl-L-methionyl-[peptide] + H2O = N-terminal L-methionyl-[peptide] + formate</text>
        <dbReference type="Rhea" id="RHEA:24420"/>
        <dbReference type="Rhea" id="RHEA-COMP:10639"/>
        <dbReference type="Rhea" id="RHEA-COMP:10640"/>
        <dbReference type="ChEBI" id="CHEBI:15377"/>
        <dbReference type="ChEBI" id="CHEBI:15740"/>
        <dbReference type="ChEBI" id="CHEBI:49298"/>
        <dbReference type="ChEBI" id="CHEBI:64731"/>
        <dbReference type="EC" id="3.5.1.88"/>
    </reaction>
</comment>
<dbReference type="Gene3D" id="3.90.45.10">
    <property type="entry name" value="Peptide deformylase"/>
    <property type="match status" value="1"/>
</dbReference>
<keyword evidence="3 5" id="KW-0378">Hydrolase</keyword>
<feature type="binding site" evidence="5">
    <location>
        <position position="147"/>
    </location>
    <ligand>
        <name>Fe cation</name>
        <dbReference type="ChEBI" id="CHEBI:24875"/>
    </ligand>
</feature>
<keyword evidence="2 5" id="KW-0479">Metal-binding</keyword>
<keyword evidence="4 5" id="KW-0648">Protein biosynthesis</keyword>
<dbReference type="RefSeq" id="WP_183353298.1">
    <property type="nucleotide sequence ID" value="NZ_BLXX01000002.1"/>
</dbReference>
<dbReference type="GO" id="GO:0006412">
    <property type="term" value="P:translation"/>
    <property type="evidence" value="ECO:0007669"/>
    <property type="project" value="UniProtKB-UniRule"/>
</dbReference>
<comment type="function">
    <text evidence="5">Removes the formyl group from the N-terminal Met of newly synthesized proteins. Requires at least a dipeptide for an efficient rate of reaction. N-terminal L-methionine is a prerequisite for activity but the enzyme has broad specificity at other positions.</text>
</comment>
<proteinExistence type="inferred from homology"/>
<dbReference type="EC" id="3.5.1.88" evidence="5"/>
<gene>
    <name evidence="6" type="primary">def2</name>
    <name evidence="5" type="synonym">def</name>
    <name evidence="6" type="ORF">GMST_07550</name>
</gene>
<reference evidence="7" key="1">
    <citation type="submission" date="2020-06" db="EMBL/GenBank/DDBJ databases">
        <title>Draft genomic sequence of Geomonas sp. Red330.</title>
        <authorList>
            <person name="Itoh H."/>
            <person name="Zhenxing X."/>
            <person name="Ushijima N."/>
            <person name="Masuda Y."/>
            <person name="Shiratori Y."/>
            <person name="Senoo K."/>
        </authorList>
    </citation>
    <scope>NUCLEOTIDE SEQUENCE [LARGE SCALE GENOMIC DNA]</scope>
    <source>
        <strain evidence="7">Red330</strain>
    </source>
</reference>
<dbReference type="HAMAP" id="MF_00163">
    <property type="entry name" value="Pep_deformylase"/>
    <property type="match status" value="1"/>
</dbReference>
<comment type="caution">
    <text evidence="6">The sequence shown here is derived from an EMBL/GenBank/DDBJ whole genome shotgun (WGS) entry which is preliminary data.</text>
</comment>
<dbReference type="InterPro" id="IPR023635">
    <property type="entry name" value="Peptide_deformylase"/>
</dbReference>
<dbReference type="SUPFAM" id="SSF56420">
    <property type="entry name" value="Peptide deformylase"/>
    <property type="match status" value="1"/>
</dbReference>
<dbReference type="PIRSF" id="PIRSF004749">
    <property type="entry name" value="Pep_def"/>
    <property type="match status" value="1"/>
</dbReference>
<dbReference type="InterPro" id="IPR036821">
    <property type="entry name" value="Peptide_deformylase_sf"/>
</dbReference>
<evidence type="ECO:0000256" key="2">
    <source>
        <dbReference type="ARBA" id="ARBA00022723"/>
    </source>
</evidence>
<comment type="cofactor">
    <cofactor evidence="5">
        <name>Fe(2+)</name>
        <dbReference type="ChEBI" id="CHEBI:29033"/>
    </cofactor>
    <text evidence="5">Binds 1 Fe(2+) ion.</text>
</comment>
<keyword evidence="7" id="KW-1185">Reference proteome</keyword>
<dbReference type="GO" id="GO:0046872">
    <property type="term" value="F:metal ion binding"/>
    <property type="evidence" value="ECO:0007669"/>
    <property type="project" value="UniProtKB-KW"/>
</dbReference>
<dbReference type="NCBIfam" id="NF001159">
    <property type="entry name" value="PRK00150.1-3"/>
    <property type="match status" value="1"/>
</dbReference>
<evidence type="ECO:0000256" key="4">
    <source>
        <dbReference type="ARBA" id="ARBA00022917"/>
    </source>
</evidence>
<protein>
    <recommendedName>
        <fullName evidence="5">Peptide deformylase</fullName>
        <shortName evidence="5">PDF</shortName>
        <ecNumber evidence="5">3.5.1.88</ecNumber>
    </recommendedName>
    <alternativeName>
        <fullName evidence="5">Polypeptide deformylase</fullName>
    </alternativeName>
</protein>
<evidence type="ECO:0000256" key="5">
    <source>
        <dbReference type="HAMAP-Rule" id="MF_00163"/>
    </source>
</evidence>
<feature type="binding site" evidence="5">
    <location>
        <position position="101"/>
    </location>
    <ligand>
        <name>Fe cation</name>
        <dbReference type="ChEBI" id="CHEBI:24875"/>
    </ligand>
</feature>
<dbReference type="GO" id="GO:0042586">
    <property type="term" value="F:peptide deformylase activity"/>
    <property type="evidence" value="ECO:0007669"/>
    <property type="project" value="UniProtKB-UniRule"/>
</dbReference>
<dbReference type="PANTHER" id="PTHR10458:SF22">
    <property type="entry name" value="PEPTIDE DEFORMYLASE"/>
    <property type="match status" value="1"/>
</dbReference>
<feature type="binding site" evidence="5">
    <location>
        <position position="143"/>
    </location>
    <ligand>
        <name>Fe cation</name>
        <dbReference type="ChEBI" id="CHEBI:24875"/>
    </ligand>
</feature>
<keyword evidence="5" id="KW-0408">Iron</keyword>
<organism evidence="6 7">
    <name type="scientific">Geomonas silvestris</name>
    <dbReference type="NCBI Taxonomy" id="2740184"/>
    <lineage>
        <taxon>Bacteria</taxon>
        <taxon>Pseudomonadati</taxon>
        <taxon>Thermodesulfobacteriota</taxon>
        <taxon>Desulfuromonadia</taxon>
        <taxon>Geobacterales</taxon>
        <taxon>Geobacteraceae</taxon>
        <taxon>Geomonas</taxon>
    </lineage>
</organism>
<sequence>MPIIRQIAQLGQPVLRKVTRDIADPAHPEVQALIDDMLVTVDDAHGVGLAAPQVFESLSLFVIASQPNPRYPKAPDLPPFALVNPELVWASDEKEKGWEGCLSIPGLRGIVPRHRKIGVRYLTRSGELREEEFSNFTARIFQHEFDHLKGIVFLDRMESPQELVTEKEYIRIVSG</sequence>
<evidence type="ECO:0000256" key="1">
    <source>
        <dbReference type="ARBA" id="ARBA00010759"/>
    </source>
</evidence>
<dbReference type="NCBIfam" id="TIGR00079">
    <property type="entry name" value="pept_deformyl"/>
    <property type="match status" value="1"/>
</dbReference>
<evidence type="ECO:0000313" key="6">
    <source>
        <dbReference type="EMBL" id="GFO58430.1"/>
    </source>
</evidence>
<dbReference type="Pfam" id="PF01327">
    <property type="entry name" value="Pep_deformylase"/>
    <property type="match status" value="1"/>
</dbReference>
<dbReference type="PANTHER" id="PTHR10458">
    <property type="entry name" value="PEPTIDE DEFORMYLASE"/>
    <property type="match status" value="1"/>
</dbReference>
<feature type="active site" evidence="5">
    <location>
        <position position="144"/>
    </location>
</feature>
<evidence type="ECO:0000313" key="7">
    <source>
        <dbReference type="Proteomes" id="UP000556026"/>
    </source>
</evidence>
<accession>A0A6V8MEM3</accession>
<dbReference type="EMBL" id="BLXX01000002">
    <property type="protein sequence ID" value="GFO58430.1"/>
    <property type="molecule type" value="Genomic_DNA"/>
</dbReference>